<dbReference type="Pfam" id="PF01551">
    <property type="entry name" value="Peptidase_M23"/>
    <property type="match status" value="1"/>
</dbReference>
<keyword evidence="5" id="KW-0862">Zinc</keyword>
<dbReference type="PANTHER" id="PTHR21666:SF288">
    <property type="entry name" value="CELL DIVISION PROTEIN YTFB"/>
    <property type="match status" value="1"/>
</dbReference>
<evidence type="ECO:0000256" key="1">
    <source>
        <dbReference type="ARBA" id="ARBA00001947"/>
    </source>
</evidence>
<name>A0A3D8IT19_9HELI</name>
<keyword evidence="4" id="KW-0378">Hydrolase</keyword>
<keyword evidence="3" id="KW-0479">Metal-binding</keyword>
<dbReference type="GO" id="GO:0006508">
    <property type="term" value="P:proteolysis"/>
    <property type="evidence" value="ECO:0007669"/>
    <property type="project" value="UniProtKB-KW"/>
</dbReference>
<accession>A0A3D8IT19</accession>
<dbReference type="PANTHER" id="PTHR21666">
    <property type="entry name" value="PEPTIDASE-RELATED"/>
    <property type="match status" value="1"/>
</dbReference>
<sequence>MKSYILIFCISLQCIFGAVVNNQTWESGSTLFGFFQKYNIPASVYYDLPAEDRELTSEIYAGVRYYTALDDDNNLLQALIPIGDGMQIHIFRYKNGYKMDFTPVTYFENEQRLVISVQRSIYQDLMEVTDDQGLVNELLNAYKNSISFNRTVLKGDKVALIYNRKYRLGKPLGNAQIKAAMVETNKKPNYLFAYNGRYYDIKGKEIEGFLLSLPISGARISSKFSLGRKHPILGFVRPHYGVDYAAPKGTIVSAAGSGTIVFVGQKGGYGNVIEVRHENGIKTVYAHLNSFAPGMKTGKYVKKGQYIAKVGSTGLSTGPHLHFGVYKNNQPVNPLGNIKAATKELDKEHKEQFANLSDDLKGQIGTILAQVQEEQKESIIVSLPIDGFTKGMQ</sequence>
<dbReference type="InterPro" id="IPR011055">
    <property type="entry name" value="Dup_hybrid_motif"/>
</dbReference>
<evidence type="ECO:0000256" key="3">
    <source>
        <dbReference type="ARBA" id="ARBA00022723"/>
    </source>
</evidence>
<dbReference type="InterPro" id="IPR050570">
    <property type="entry name" value="Cell_wall_metabolism_enzyme"/>
</dbReference>
<keyword evidence="10" id="KW-1185">Reference proteome</keyword>
<dbReference type="SUPFAM" id="SSF51261">
    <property type="entry name" value="Duplicated hybrid motif"/>
    <property type="match status" value="1"/>
</dbReference>
<evidence type="ECO:0000256" key="5">
    <source>
        <dbReference type="ARBA" id="ARBA00022833"/>
    </source>
</evidence>
<dbReference type="RefSeq" id="WP_115570380.1">
    <property type="nucleotide sequence ID" value="NZ_NXLT01000001.1"/>
</dbReference>
<dbReference type="CDD" id="cd12797">
    <property type="entry name" value="M23_peptidase"/>
    <property type="match status" value="1"/>
</dbReference>
<dbReference type="GO" id="GO:0004222">
    <property type="term" value="F:metalloendopeptidase activity"/>
    <property type="evidence" value="ECO:0007669"/>
    <property type="project" value="TreeGrafter"/>
</dbReference>
<dbReference type="AlphaFoldDB" id="A0A3D8IT19"/>
<dbReference type="GO" id="GO:0046872">
    <property type="term" value="F:metal ion binding"/>
    <property type="evidence" value="ECO:0007669"/>
    <property type="project" value="UniProtKB-KW"/>
</dbReference>
<dbReference type="InterPro" id="IPR016047">
    <property type="entry name" value="M23ase_b-sheet_dom"/>
</dbReference>
<evidence type="ECO:0000256" key="4">
    <source>
        <dbReference type="ARBA" id="ARBA00022801"/>
    </source>
</evidence>
<comment type="caution">
    <text evidence="9">The sequence shown here is derived from an EMBL/GenBank/DDBJ whole genome shotgun (WGS) entry which is preliminary data.</text>
</comment>
<evidence type="ECO:0000259" key="8">
    <source>
        <dbReference type="Pfam" id="PF18059"/>
    </source>
</evidence>
<dbReference type="InterPro" id="IPR040653">
    <property type="entry name" value="Csd3_N"/>
</dbReference>
<keyword evidence="2" id="KW-0645">Protease</keyword>
<feature type="domain" description="Csd3 N-terminal" evidence="8">
    <location>
        <begin position="23"/>
        <end position="104"/>
    </location>
</feature>
<dbReference type="EMBL" id="NXLT01000001">
    <property type="protein sequence ID" value="RDU68429.1"/>
    <property type="molecule type" value="Genomic_DNA"/>
</dbReference>
<protein>
    <submittedName>
        <fullName evidence="9">Endopeptidase</fullName>
    </submittedName>
</protein>
<feature type="domain" description="M23ase beta-sheet core" evidence="7">
    <location>
        <begin position="238"/>
        <end position="334"/>
    </location>
</feature>
<dbReference type="Pfam" id="PF18059">
    <property type="entry name" value="Csd3_N"/>
    <property type="match status" value="1"/>
</dbReference>
<gene>
    <name evidence="9" type="ORF">CQA54_01070</name>
</gene>
<dbReference type="Gene3D" id="2.70.70.10">
    <property type="entry name" value="Glucose Permease (Domain IIA)"/>
    <property type="match status" value="1"/>
</dbReference>
<keyword evidence="6" id="KW-0482">Metalloprotease</keyword>
<evidence type="ECO:0000313" key="9">
    <source>
        <dbReference type="EMBL" id="RDU68429.1"/>
    </source>
</evidence>
<comment type="cofactor">
    <cofactor evidence="1">
        <name>Zn(2+)</name>
        <dbReference type="ChEBI" id="CHEBI:29105"/>
    </cofactor>
</comment>
<dbReference type="OrthoDB" id="9815245at2"/>
<evidence type="ECO:0000259" key="7">
    <source>
        <dbReference type="Pfam" id="PF01551"/>
    </source>
</evidence>
<proteinExistence type="predicted"/>
<evidence type="ECO:0000256" key="6">
    <source>
        <dbReference type="ARBA" id="ARBA00023049"/>
    </source>
</evidence>
<organism evidence="9 10">
    <name type="scientific">Helicobacter equorum</name>
    <dbReference type="NCBI Taxonomy" id="361872"/>
    <lineage>
        <taxon>Bacteria</taxon>
        <taxon>Pseudomonadati</taxon>
        <taxon>Campylobacterota</taxon>
        <taxon>Epsilonproteobacteria</taxon>
        <taxon>Campylobacterales</taxon>
        <taxon>Helicobacteraceae</taxon>
        <taxon>Helicobacter</taxon>
    </lineage>
</organism>
<dbReference type="Gene3D" id="3.10.450.350">
    <property type="match status" value="1"/>
</dbReference>
<evidence type="ECO:0000313" key="10">
    <source>
        <dbReference type="Proteomes" id="UP000256514"/>
    </source>
</evidence>
<reference evidence="9 10" key="1">
    <citation type="submission" date="2018-04" db="EMBL/GenBank/DDBJ databases">
        <title>Novel Campyloabacter and Helicobacter Species and Strains.</title>
        <authorList>
            <person name="Mannion A.J."/>
            <person name="Shen Z."/>
            <person name="Fox J.G."/>
        </authorList>
    </citation>
    <scope>NUCLEOTIDE SEQUENCE [LARGE SCALE GENOMIC DNA]</scope>
    <source>
        <strain evidence="9 10">MIT 12-6600</strain>
    </source>
</reference>
<dbReference type="Proteomes" id="UP000256514">
    <property type="component" value="Unassembled WGS sequence"/>
</dbReference>
<evidence type="ECO:0000256" key="2">
    <source>
        <dbReference type="ARBA" id="ARBA00022670"/>
    </source>
</evidence>